<comment type="caution">
    <text evidence="2">The sequence shown here is derived from an EMBL/GenBank/DDBJ whole genome shotgun (WGS) entry which is preliminary data.</text>
</comment>
<name>A0A370B4U7_9ACTN</name>
<dbReference type="EMBL" id="QQNA01000281">
    <property type="protein sequence ID" value="RDG34766.1"/>
    <property type="molecule type" value="Genomic_DNA"/>
</dbReference>
<gene>
    <name evidence="2" type="ORF">DVH02_28740</name>
</gene>
<organism evidence="2 3">
    <name type="scientific">Streptomyces corynorhini</name>
    <dbReference type="NCBI Taxonomy" id="2282652"/>
    <lineage>
        <taxon>Bacteria</taxon>
        <taxon>Bacillati</taxon>
        <taxon>Actinomycetota</taxon>
        <taxon>Actinomycetes</taxon>
        <taxon>Kitasatosporales</taxon>
        <taxon>Streptomycetaceae</taxon>
        <taxon>Streptomyces</taxon>
    </lineage>
</organism>
<dbReference type="Proteomes" id="UP000253741">
    <property type="component" value="Unassembled WGS sequence"/>
</dbReference>
<protein>
    <submittedName>
        <fullName evidence="2">Uncharacterized protein</fullName>
    </submittedName>
</protein>
<feature type="region of interest" description="Disordered" evidence="1">
    <location>
        <begin position="1"/>
        <end position="77"/>
    </location>
</feature>
<evidence type="ECO:0000313" key="2">
    <source>
        <dbReference type="EMBL" id="RDG34766.1"/>
    </source>
</evidence>
<keyword evidence="3" id="KW-1185">Reference proteome</keyword>
<dbReference type="AlphaFoldDB" id="A0A370B4U7"/>
<feature type="compositionally biased region" description="Gly residues" evidence="1">
    <location>
        <begin position="63"/>
        <end position="77"/>
    </location>
</feature>
<feature type="compositionally biased region" description="Basic and acidic residues" evidence="1">
    <location>
        <begin position="1"/>
        <end position="18"/>
    </location>
</feature>
<sequence length="77" mass="7825">MADEARRKTEGSSRKTVDEGALYGDGLDPTFQPCADGGGQAPDRPLGEHQPGVVRAEPDEEFGGGAVAGETGLIGLG</sequence>
<evidence type="ECO:0000256" key="1">
    <source>
        <dbReference type="SAM" id="MobiDB-lite"/>
    </source>
</evidence>
<accession>A0A370B4U7</accession>
<reference evidence="2 3" key="1">
    <citation type="submission" date="2018-07" db="EMBL/GenBank/DDBJ databases">
        <title>Streptomyces species from bats.</title>
        <authorList>
            <person name="Dunlap C."/>
        </authorList>
    </citation>
    <scope>NUCLEOTIDE SEQUENCE [LARGE SCALE GENOMIC DNA]</scope>
    <source>
        <strain evidence="2 3">AC230</strain>
    </source>
</reference>
<evidence type="ECO:0000313" key="3">
    <source>
        <dbReference type="Proteomes" id="UP000253741"/>
    </source>
</evidence>
<proteinExistence type="predicted"/>